<dbReference type="Pfam" id="PF05239">
    <property type="entry name" value="PRC"/>
    <property type="match status" value="1"/>
</dbReference>
<proteinExistence type="predicted"/>
<dbReference type="InterPro" id="IPR011033">
    <property type="entry name" value="PRC_barrel-like_sf"/>
</dbReference>
<evidence type="ECO:0000313" key="4">
    <source>
        <dbReference type="Proteomes" id="UP000824621"/>
    </source>
</evidence>
<evidence type="ECO:0000313" key="3">
    <source>
        <dbReference type="EMBL" id="MBZ6377766.1"/>
    </source>
</evidence>
<reference evidence="3 4" key="1">
    <citation type="submission" date="2021-04" db="EMBL/GenBank/DDBJ databases">
        <authorList>
            <person name="Pira H."/>
            <person name="Risdian C."/>
            <person name="Wink J."/>
        </authorList>
    </citation>
    <scope>NUCLEOTIDE SEQUENCE [LARGE SCALE GENOMIC DNA]</scope>
    <source>
        <strain evidence="3 4">DSM 107782</strain>
    </source>
</reference>
<name>A0ABS7WHA6_9SPHN</name>
<feature type="domain" description="PRC-barrel" evidence="2">
    <location>
        <begin position="208"/>
        <end position="283"/>
    </location>
</feature>
<dbReference type="Gene3D" id="2.30.30.240">
    <property type="entry name" value="PRC-barrel domain"/>
    <property type="match status" value="1"/>
</dbReference>
<sequence length="313" mass="34924">MNIWTQIESDHEELKSLGKDVLNAMDGEGPASRDNQFDLFDTKLRRHLAAVEDVVFPPLEKQKATSATVHEIEQHHKSMRRDLSWLDRPGKNEPDWTESFKVALEQLDRLCGRHEVLIGQAQPLVNSEEGTTLGERYTRAKLKRIPGGSWDWNKIGMGAGAALGVAAVGAAAVAGSRAYRNRSTDPRTADADDFELRLQTDETVRLIASDKVEGTKVVDKDGDKIGSVMNFMVDKYTGRVAYAVLEFGGVAGLGAHYYPLPWPVLDYETKHDAYVLNIDKEQLKSAPSFAKDDSPNFDDAAFRREVLVYYRPS</sequence>
<dbReference type="EMBL" id="JAGSGB010000001">
    <property type="protein sequence ID" value="MBZ6377766.1"/>
    <property type="molecule type" value="Genomic_DNA"/>
</dbReference>
<feature type="domain" description="Hemerythrin-like" evidence="1">
    <location>
        <begin position="4"/>
        <end position="107"/>
    </location>
</feature>
<organism evidence="3 4">
    <name type="scientific">Pacificimonas aurantium</name>
    <dbReference type="NCBI Taxonomy" id="1250540"/>
    <lineage>
        <taxon>Bacteria</taxon>
        <taxon>Pseudomonadati</taxon>
        <taxon>Pseudomonadota</taxon>
        <taxon>Alphaproteobacteria</taxon>
        <taxon>Sphingomonadales</taxon>
        <taxon>Sphingosinicellaceae</taxon>
        <taxon>Pacificimonas</taxon>
    </lineage>
</organism>
<dbReference type="RefSeq" id="WP_172406157.1">
    <property type="nucleotide sequence ID" value="NZ_JAGSGB010000001.1"/>
</dbReference>
<dbReference type="Gene3D" id="1.20.120.520">
    <property type="entry name" value="nmb1532 protein domain like"/>
    <property type="match status" value="1"/>
</dbReference>
<gene>
    <name evidence="3" type="ORF">KCN53_03860</name>
</gene>
<keyword evidence="4" id="KW-1185">Reference proteome</keyword>
<evidence type="ECO:0000259" key="1">
    <source>
        <dbReference type="Pfam" id="PF01814"/>
    </source>
</evidence>
<dbReference type="PANTHER" id="PTHR36505:SF1">
    <property type="entry name" value="BLR1072 PROTEIN"/>
    <property type="match status" value="1"/>
</dbReference>
<dbReference type="PANTHER" id="PTHR36505">
    <property type="entry name" value="BLR1072 PROTEIN"/>
    <property type="match status" value="1"/>
</dbReference>
<accession>A0ABS7WHA6</accession>
<evidence type="ECO:0000259" key="2">
    <source>
        <dbReference type="Pfam" id="PF05239"/>
    </source>
</evidence>
<dbReference type="Proteomes" id="UP000824621">
    <property type="component" value="Unassembled WGS sequence"/>
</dbReference>
<dbReference type="SUPFAM" id="SSF50346">
    <property type="entry name" value="PRC-barrel domain"/>
    <property type="match status" value="1"/>
</dbReference>
<comment type="caution">
    <text evidence="3">The sequence shown here is derived from an EMBL/GenBank/DDBJ whole genome shotgun (WGS) entry which is preliminary data.</text>
</comment>
<dbReference type="InterPro" id="IPR012312">
    <property type="entry name" value="Hemerythrin-like"/>
</dbReference>
<protein>
    <submittedName>
        <fullName evidence="3">PRC-barrel domain-containing protein</fullName>
    </submittedName>
</protein>
<dbReference type="Pfam" id="PF01814">
    <property type="entry name" value="Hemerythrin"/>
    <property type="match status" value="1"/>
</dbReference>
<dbReference type="InterPro" id="IPR027275">
    <property type="entry name" value="PRC-brl_dom"/>
</dbReference>